<name>A0ABR5F3F1_9ACTN</name>
<evidence type="ECO:0000313" key="3">
    <source>
        <dbReference type="Proteomes" id="UP000035425"/>
    </source>
</evidence>
<keyword evidence="3" id="KW-1185">Reference proteome</keyword>
<evidence type="ECO:0000313" key="2">
    <source>
        <dbReference type="EMBL" id="KLL11243.1"/>
    </source>
</evidence>
<comment type="caution">
    <text evidence="2">The sequence shown here is derived from an EMBL/GenBank/DDBJ whole genome shotgun (WGS) entry which is preliminary data.</text>
</comment>
<keyword evidence="1" id="KW-0472">Membrane</keyword>
<feature type="transmembrane region" description="Helical" evidence="1">
    <location>
        <begin position="26"/>
        <end position="44"/>
    </location>
</feature>
<dbReference type="EMBL" id="JWIO01000017">
    <property type="protein sequence ID" value="KLL11243.1"/>
    <property type="molecule type" value="Genomic_DNA"/>
</dbReference>
<gene>
    <name evidence="2" type="ORF">FrCorBMG51_12520</name>
</gene>
<organism evidence="2 3">
    <name type="scientific">Protofrankia coriariae</name>
    <dbReference type="NCBI Taxonomy" id="1562887"/>
    <lineage>
        <taxon>Bacteria</taxon>
        <taxon>Bacillati</taxon>
        <taxon>Actinomycetota</taxon>
        <taxon>Actinomycetes</taxon>
        <taxon>Frankiales</taxon>
        <taxon>Frankiaceae</taxon>
        <taxon>Protofrankia</taxon>
    </lineage>
</organism>
<evidence type="ECO:0000256" key="1">
    <source>
        <dbReference type="SAM" id="Phobius"/>
    </source>
</evidence>
<feature type="transmembrane region" description="Helical" evidence="1">
    <location>
        <begin position="74"/>
        <end position="96"/>
    </location>
</feature>
<dbReference type="Proteomes" id="UP000035425">
    <property type="component" value="Unassembled WGS sequence"/>
</dbReference>
<reference evidence="2 3" key="1">
    <citation type="submission" date="2014-12" db="EMBL/GenBank/DDBJ databases">
        <title>Frankia sp. BMG5.1 draft genome.</title>
        <authorList>
            <person name="Gtari M."/>
            <person name="Ghodhbane-Gtari F."/>
            <person name="Nouioui I."/>
            <person name="Ktari A."/>
            <person name="Hezbri K."/>
            <person name="Mimouni W."/>
            <person name="Sbissi I."/>
            <person name="Ayari A."/>
            <person name="Yamanaka T."/>
            <person name="Normand P."/>
            <person name="Tisa L.S."/>
            <person name="Boudabous A."/>
        </authorList>
    </citation>
    <scope>NUCLEOTIDE SEQUENCE [LARGE SCALE GENOMIC DNA]</scope>
    <source>
        <strain evidence="2 3">BMG5.1</strain>
    </source>
</reference>
<keyword evidence="1" id="KW-1133">Transmembrane helix</keyword>
<dbReference type="RefSeq" id="WP_047223236.1">
    <property type="nucleotide sequence ID" value="NZ_JWIO01000017.1"/>
</dbReference>
<sequence length="102" mass="11260">MFDRMGGTAFVSLDTRQRRHGAMSDAMLAQFAFAAVFFVIGCWGRRHAADLVSRALSREARTAKEQSLRRGARYCQIVAVLFIVFGATGQTFPLGLPFDGPM</sequence>
<protein>
    <submittedName>
        <fullName evidence="2">Uncharacterized protein</fullName>
    </submittedName>
</protein>
<keyword evidence="1" id="KW-0812">Transmembrane</keyword>
<proteinExistence type="predicted"/>
<accession>A0ABR5F3F1</accession>